<dbReference type="OMA" id="NVIWQDT"/>
<dbReference type="SMART" id="SM00160">
    <property type="entry name" value="RanBD"/>
    <property type="match status" value="1"/>
</dbReference>
<dbReference type="Gene3D" id="2.30.29.30">
    <property type="entry name" value="Pleckstrin-homology domain (PH domain)/Phosphotyrosine-binding domain (PTB)"/>
    <property type="match status" value="1"/>
</dbReference>
<evidence type="ECO:0000259" key="1">
    <source>
        <dbReference type="PROSITE" id="PS50196"/>
    </source>
</evidence>
<organism evidence="2 3">
    <name type="scientific">Monosiga brevicollis</name>
    <name type="common">Choanoflagellate</name>
    <dbReference type="NCBI Taxonomy" id="81824"/>
    <lineage>
        <taxon>Eukaryota</taxon>
        <taxon>Choanoflagellata</taxon>
        <taxon>Craspedida</taxon>
        <taxon>Salpingoecidae</taxon>
        <taxon>Monosiga</taxon>
    </lineage>
</organism>
<dbReference type="STRING" id="81824.A9USD8"/>
<keyword evidence="3" id="KW-1185">Reference proteome</keyword>
<reference evidence="2 3" key="1">
    <citation type="journal article" date="2008" name="Nature">
        <title>The genome of the choanoflagellate Monosiga brevicollis and the origin of metazoans.</title>
        <authorList>
            <consortium name="JGI Sequencing"/>
            <person name="King N."/>
            <person name="Westbrook M.J."/>
            <person name="Young S.L."/>
            <person name="Kuo A."/>
            <person name="Abedin M."/>
            <person name="Chapman J."/>
            <person name="Fairclough S."/>
            <person name="Hellsten U."/>
            <person name="Isogai Y."/>
            <person name="Letunic I."/>
            <person name="Marr M."/>
            <person name="Pincus D."/>
            <person name="Putnam N."/>
            <person name="Rokas A."/>
            <person name="Wright K.J."/>
            <person name="Zuzow R."/>
            <person name="Dirks W."/>
            <person name="Good M."/>
            <person name="Goodstein D."/>
            <person name="Lemons D."/>
            <person name="Li W."/>
            <person name="Lyons J.B."/>
            <person name="Morris A."/>
            <person name="Nichols S."/>
            <person name="Richter D.J."/>
            <person name="Salamov A."/>
            <person name="Bork P."/>
            <person name="Lim W.A."/>
            <person name="Manning G."/>
            <person name="Miller W.T."/>
            <person name="McGinnis W."/>
            <person name="Shapiro H."/>
            <person name="Tjian R."/>
            <person name="Grigoriev I.V."/>
            <person name="Rokhsar D."/>
        </authorList>
    </citation>
    <scope>NUCLEOTIDE SEQUENCE [LARGE SCALE GENOMIC DNA]</scope>
    <source>
        <strain evidence="3">MX1 / ATCC 50154</strain>
    </source>
</reference>
<dbReference type="InterPro" id="IPR000156">
    <property type="entry name" value="Ran_bind_dom"/>
</dbReference>
<feature type="non-terminal residue" evidence="2">
    <location>
        <position position="145"/>
    </location>
</feature>
<dbReference type="GO" id="GO:0005737">
    <property type="term" value="C:cytoplasm"/>
    <property type="evidence" value="ECO:0000318"/>
    <property type="project" value="GO_Central"/>
</dbReference>
<sequence length="145" mass="16766">MPGLEFKPVVQLPDASEVEQVTGEENDEEVFTHRAKLFRWGKTNEGMNWKERGVGDAKILRDGQSGRVRFVMRRDQTGRLAANHWLRHDSEVKGLSNNDKTLSWSAFDDVDDEEAEKRIHSFCIRFKTAEIREEFETALKEALSK</sequence>
<evidence type="ECO:0000313" key="2">
    <source>
        <dbReference type="EMBL" id="EDQ91763.1"/>
    </source>
</evidence>
<dbReference type="InParanoid" id="A9USD8"/>
<dbReference type="PROSITE" id="PS50196">
    <property type="entry name" value="RANBD1"/>
    <property type="match status" value="1"/>
</dbReference>
<dbReference type="GO" id="GO:0005643">
    <property type="term" value="C:nuclear pore"/>
    <property type="evidence" value="ECO:0000318"/>
    <property type="project" value="GO_Central"/>
</dbReference>
<dbReference type="eggNOG" id="KOG0864">
    <property type="taxonomic scope" value="Eukaryota"/>
</dbReference>
<dbReference type="InterPro" id="IPR011993">
    <property type="entry name" value="PH-like_dom_sf"/>
</dbReference>
<proteinExistence type="predicted"/>
<dbReference type="InterPro" id="IPR045255">
    <property type="entry name" value="RanBP1-like"/>
</dbReference>
<dbReference type="PANTHER" id="PTHR23138">
    <property type="entry name" value="RAN BINDING PROTEIN"/>
    <property type="match status" value="1"/>
</dbReference>
<dbReference type="EMBL" id="CH991544">
    <property type="protein sequence ID" value="EDQ91763.1"/>
    <property type="molecule type" value="Genomic_DNA"/>
</dbReference>
<accession>A9USD8</accession>
<dbReference type="RefSeq" id="XP_001743049.1">
    <property type="nucleotide sequence ID" value="XM_001742997.1"/>
</dbReference>
<dbReference type="Pfam" id="PF00638">
    <property type="entry name" value="Ran_BP1"/>
    <property type="match status" value="1"/>
</dbReference>
<protein>
    <recommendedName>
        <fullName evidence="1">RanBD1 domain-containing protein</fullName>
    </recommendedName>
</protein>
<feature type="domain" description="RanBD1" evidence="1">
    <location>
        <begin position="5"/>
        <end position="145"/>
    </location>
</feature>
<dbReference type="GeneID" id="5888392"/>
<name>A9USD8_MONBE</name>
<gene>
    <name evidence="2" type="ORF">MONBRDRAFT_14213</name>
</gene>
<dbReference type="PANTHER" id="PTHR23138:SF87">
    <property type="entry name" value="E3 SUMO-PROTEIN LIGASE RANBP2"/>
    <property type="match status" value="1"/>
</dbReference>
<evidence type="ECO:0000313" key="3">
    <source>
        <dbReference type="Proteomes" id="UP000001357"/>
    </source>
</evidence>
<dbReference type="CDD" id="cd00835">
    <property type="entry name" value="RanBD_family"/>
    <property type="match status" value="1"/>
</dbReference>
<dbReference type="Proteomes" id="UP000001357">
    <property type="component" value="Unassembled WGS sequence"/>
</dbReference>
<dbReference type="AlphaFoldDB" id="A9USD8"/>
<dbReference type="SUPFAM" id="SSF50729">
    <property type="entry name" value="PH domain-like"/>
    <property type="match status" value="1"/>
</dbReference>
<dbReference type="KEGG" id="mbr:MONBRDRAFT_14213"/>
<dbReference type="FunCoup" id="A9USD8">
    <property type="interactions" value="1465"/>
</dbReference>